<evidence type="ECO:0000256" key="5">
    <source>
        <dbReference type="ARBA" id="ARBA00022729"/>
    </source>
</evidence>
<dbReference type="GO" id="GO:0044718">
    <property type="term" value="P:siderophore transmembrane transport"/>
    <property type="evidence" value="ECO:0007669"/>
    <property type="project" value="TreeGrafter"/>
</dbReference>
<comment type="caution">
    <text evidence="13">The sequence shown here is derived from an EMBL/GenBank/DDBJ whole genome shotgun (WGS) entry which is preliminary data.</text>
</comment>
<evidence type="ECO:0000256" key="1">
    <source>
        <dbReference type="ARBA" id="ARBA00004571"/>
    </source>
</evidence>
<dbReference type="GO" id="GO:0015344">
    <property type="term" value="F:siderophore uptake transmembrane transporter activity"/>
    <property type="evidence" value="ECO:0007669"/>
    <property type="project" value="TreeGrafter"/>
</dbReference>
<keyword evidence="15" id="KW-1185">Reference proteome</keyword>
<dbReference type="InterPro" id="IPR008969">
    <property type="entry name" value="CarboxyPept-like_regulatory"/>
</dbReference>
<dbReference type="Pfam" id="PF13715">
    <property type="entry name" value="CarbopepD_reg_2"/>
    <property type="match status" value="1"/>
</dbReference>
<keyword evidence="2 8" id="KW-0813">Transport</keyword>
<keyword evidence="6 8" id="KW-0472">Membrane</keyword>
<reference evidence="12 14" key="2">
    <citation type="submission" date="2014-07" db="EMBL/GenBank/DDBJ databases">
        <title>Porphyromonadaceae bacterium OUH 334697 = ATCC BAA-2682 = DSM 28341 draft genome.</title>
        <authorList>
            <person name="Sydenham T.V."/>
            <person name="Hasman H."/>
            <person name="Justesen U.S."/>
        </authorList>
    </citation>
    <scope>NUCLEOTIDE SEQUENCE [LARGE SCALE GENOMIC DNA]</scope>
    <source>
        <strain evidence="12 14">OUH 334697</strain>
    </source>
</reference>
<evidence type="ECO:0000256" key="8">
    <source>
        <dbReference type="PROSITE-ProRule" id="PRU01360"/>
    </source>
</evidence>
<evidence type="ECO:0000256" key="6">
    <source>
        <dbReference type="ARBA" id="ARBA00023136"/>
    </source>
</evidence>
<dbReference type="SUPFAM" id="SSF49464">
    <property type="entry name" value="Carboxypeptidase regulatory domain-like"/>
    <property type="match status" value="1"/>
</dbReference>
<dbReference type="InterPro" id="IPR039426">
    <property type="entry name" value="TonB-dep_rcpt-like"/>
</dbReference>
<dbReference type="InterPro" id="IPR023996">
    <property type="entry name" value="TonB-dep_OMP_SusC/RagA"/>
</dbReference>
<keyword evidence="13" id="KW-0675">Receptor</keyword>
<organism evidence="13 15">
    <name type="scientific">Sanguibacteroides justesenii</name>
    <dbReference type="NCBI Taxonomy" id="1547597"/>
    <lineage>
        <taxon>Bacteria</taxon>
        <taxon>Pseudomonadati</taxon>
        <taxon>Bacteroidota</taxon>
        <taxon>Bacteroidia</taxon>
        <taxon>Bacteroidales</taxon>
        <taxon>Porphyromonadaceae</taxon>
        <taxon>Sanguibacteroides</taxon>
    </lineage>
</organism>
<dbReference type="InterPro" id="IPR012910">
    <property type="entry name" value="Plug_dom"/>
</dbReference>
<dbReference type="Gene3D" id="2.60.40.1120">
    <property type="entry name" value="Carboxypeptidase-like, regulatory domain"/>
    <property type="match status" value="1"/>
</dbReference>
<evidence type="ECO:0000313" key="14">
    <source>
        <dbReference type="Proteomes" id="UP000031937"/>
    </source>
</evidence>
<dbReference type="GO" id="GO:0009279">
    <property type="term" value="C:cell outer membrane"/>
    <property type="evidence" value="ECO:0007669"/>
    <property type="project" value="UniProtKB-SubCell"/>
</dbReference>
<dbReference type="SUPFAM" id="SSF56935">
    <property type="entry name" value="Porins"/>
    <property type="match status" value="1"/>
</dbReference>
<dbReference type="InterPro" id="IPR036942">
    <property type="entry name" value="Beta-barrel_TonB_sf"/>
</dbReference>
<dbReference type="Pfam" id="PF07715">
    <property type="entry name" value="Plug"/>
    <property type="match status" value="1"/>
</dbReference>
<dbReference type="InterPro" id="IPR037066">
    <property type="entry name" value="Plug_dom_sf"/>
</dbReference>
<dbReference type="Pfam" id="PF07660">
    <property type="entry name" value="STN"/>
    <property type="match status" value="1"/>
</dbReference>
<keyword evidence="3 8" id="KW-1134">Transmembrane beta strand</keyword>
<evidence type="ECO:0000313" key="13">
    <source>
        <dbReference type="EMBL" id="KIO44702.1"/>
    </source>
</evidence>
<dbReference type="PANTHER" id="PTHR30069:SF29">
    <property type="entry name" value="HEMOGLOBIN AND HEMOGLOBIN-HAPTOGLOBIN-BINDING PROTEIN 1-RELATED"/>
    <property type="match status" value="1"/>
</dbReference>
<dbReference type="EMBL" id="JPIU01000038">
    <property type="protein sequence ID" value="KIO44702.1"/>
    <property type="molecule type" value="Genomic_DNA"/>
</dbReference>
<comment type="subcellular location">
    <subcellularLocation>
        <location evidence="1 8">Cell outer membrane</location>
        <topology evidence="1 8">Multi-pass membrane protein</topology>
    </subcellularLocation>
</comment>
<dbReference type="Proteomes" id="UP000031980">
    <property type="component" value="Unassembled WGS sequence"/>
</dbReference>
<accession>A0A0C3NEY2</accession>
<dbReference type="Gene3D" id="2.170.130.10">
    <property type="entry name" value="TonB-dependent receptor, plug domain"/>
    <property type="match status" value="1"/>
</dbReference>
<keyword evidence="9" id="KW-1133">Transmembrane helix</keyword>
<dbReference type="Gene3D" id="2.40.170.20">
    <property type="entry name" value="TonB-dependent receptor, beta-barrel domain"/>
    <property type="match status" value="1"/>
</dbReference>
<comment type="similarity">
    <text evidence="8">Belongs to the TonB-dependent receptor family.</text>
</comment>
<keyword evidence="4 8" id="KW-0812">Transmembrane</keyword>
<evidence type="ECO:0000256" key="9">
    <source>
        <dbReference type="SAM" id="Phobius"/>
    </source>
</evidence>
<dbReference type="PANTHER" id="PTHR30069">
    <property type="entry name" value="TONB-DEPENDENT OUTER MEMBRANE RECEPTOR"/>
    <property type="match status" value="1"/>
</dbReference>
<dbReference type="RefSeq" id="WP_041504120.1">
    <property type="nucleotide sequence ID" value="NZ_JPIT01000032.1"/>
</dbReference>
<evidence type="ECO:0000256" key="2">
    <source>
        <dbReference type="ARBA" id="ARBA00022448"/>
    </source>
</evidence>
<sequence>MKKNDADGHFPREKLKLLRKFLEISFVVFLVSIPIKGVSQEKRFTFELKHVPVSTVYLHIEKNSDYSFVYNTREIQRIGLKDYKFENATIQEILDYCLQGTDLKYEIQDKHIIISRIHKVAGSDEIQSIRGQVIGKDSIVLPGVTIILKGTTIGVTTDRKGYYTIRIPKQKDVVLVFSFVGMKTKEIPVKDKNIINITMEEEATTVDEVVVTGYQTLRKSDVVGSVTTVKASDIMMPAYTSIDQMLQGRVAGMLVMNTSSRVGTTPKIRIRGTSTILGNQDPLWVVDGVIQPDPLPINQNDIMVDDLKNILGNQISWLNPADIETITVLKDASATAIYGSKAANGVIVITTKRGQQDQMTVNYSGTFSFRRRPNYNQFNLMNSQERIQFSREAFDAGAVYTDVPAKTMSTYEGIMRLYNDKQITKTEAETAIQKLESTNTDWFKLLTRNSFSHNHNLSISGGNNKIVYNASLGYSDQAGIELNNKAKNLSGRINLGINIHPKIHLDINIVGAIDRTWGYAANVDPMKYATETSRSVLAYDEHGNRIFQQKRSFYTYNKNEIFLNYHILNEVDHSYSKSKAARINSTLNFKWDIFPYLSYEFVGGINTNNINSESYAGEQTYYIANLYRGYDFGSEKYGSDRYKAALLPFGGELYNGASEVLAWNVQNKITFSKTVNEIHRINILIGTEAASTSTLNRSQTIFGYVAERGEQVIPPTPIKEIVPIGNEVTNWGILDKLYNGEGWTRSTMTAHQFSLFATLAYALKNRYVLNASIRNDASNRFGQDQNKRFDPTYSFGLSWNIAQEPWLQSISPVLNQFNLRASFGIQGNTVNSISPELILTMGQIKQYYGEYMSKISRLPNPHLSWERTKTWNFGVDIQMLDWITMNLEYYRKSSNNIVNQKIALEYGREGMEINGGKITNSGIEYTLNITPIHTKDWGWTIGLNSAKNWNKAQTQSISEIKLPDYLNGASDRVLKKGYAISSFWAFKYRKLNSQDGIPEFNLLFKEDENGNFIKDKNGSYELKEIQEYTDMLVYCGKTEPDFTGGLTTRLRWKGLTFGANFSLLLGAKKRLPNPYPADGNIPLSNTNLSKELTKRWKKTGDEDFTNIPGVYSGRVDRYILLQDGNTYNPYNMWGLSDIRVVNASFLRCQQMSLTWNINESWCKRLGIKHLSLNAIVNNVFVIADKKFNGFDPELGNSVQPKTYSLSVSIGL</sequence>
<dbReference type="PROSITE" id="PS52016">
    <property type="entry name" value="TONB_DEPENDENT_REC_3"/>
    <property type="match status" value="1"/>
</dbReference>
<evidence type="ECO:0000256" key="3">
    <source>
        <dbReference type="ARBA" id="ARBA00022452"/>
    </source>
</evidence>
<feature type="transmembrane region" description="Helical" evidence="9">
    <location>
        <begin position="21"/>
        <end position="39"/>
    </location>
</feature>
<dbReference type="EMBL" id="JPIT01000032">
    <property type="protein sequence ID" value="KIO42986.1"/>
    <property type="molecule type" value="Genomic_DNA"/>
</dbReference>
<keyword evidence="5" id="KW-0732">Signal</keyword>
<dbReference type="AlphaFoldDB" id="A0A0C3NEY2"/>
<protein>
    <submittedName>
        <fullName evidence="13">TonB-dependent receptor</fullName>
    </submittedName>
</protein>
<gene>
    <name evidence="13" type="ORF">BA92_06600</name>
    <name evidence="12" type="ORF">IE90_12195</name>
</gene>
<keyword evidence="7 8" id="KW-0998">Cell outer membrane</keyword>
<feature type="domain" description="Secretin/TonB short N-terminal" evidence="10">
    <location>
        <begin position="66"/>
        <end position="116"/>
    </location>
</feature>
<dbReference type="Proteomes" id="UP000031937">
    <property type="component" value="Unassembled WGS sequence"/>
</dbReference>
<name>A0A0C3NEY2_9PORP</name>
<evidence type="ECO:0000256" key="7">
    <source>
        <dbReference type="ARBA" id="ARBA00023237"/>
    </source>
</evidence>
<dbReference type="InterPro" id="IPR011662">
    <property type="entry name" value="Secretin/TonB_short_N"/>
</dbReference>
<dbReference type="NCBIfam" id="TIGR04057">
    <property type="entry name" value="SusC_RagA_signa"/>
    <property type="match status" value="1"/>
</dbReference>
<evidence type="ECO:0000259" key="10">
    <source>
        <dbReference type="Pfam" id="PF07660"/>
    </source>
</evidence>
<proteinExistence type="inferred from homology"/>
<dbReference type="NCBIfam" id="TIGR04056">
    <property type="entry name" value="OMP_RagA_SusC"/>
    <property type="match status" value="1"/>
</dbReference>
<feature type="domain" description="TonB-dependent receptor plug" evidence="11">
    <location>
        <begin position="219"/>
        <end position="346"/>
    </location>
</feature>
<evidence type="ECO:0000313" key="15">
    <source>
        <dbReference type="Proteomes" id="UP000031980"/>
    </source>
</evidence>
<reference evidence="13 15" key="1">
    <citation type="submission" date="2014-07" db="EMBL/GenBank/DDBJ databases">
        <title>Porphyromonadaceae bacterium OUH 308042 = ATCC BAA-2681 = DSM 28342 draft genome.</title>
        <authorList>
            <person name="Sydenham T.V."/>
            <person name="Hasman H."/>
            <person name="Justensen U.S."/>
        </authorList>
    </citation>
    <scope>NUCLEOTIDE SEQUENCE [LARGE SCALE GENOMIC DNA]</scope>
    <source>
        <strain evidence="13 15">OUH 308042</strain>
    </source>
</reference>
<evidence type="ECO:0000256" key="4">
    <source>
        <dbReference type="ARBA" id="ARBA00022692"/>
    </source>
</evidence>
<evidence type="ECO:0000313" key="12">
    <source>
        <dbReference type="EMBL" id="KIO42986.1"/>
    </source>
</evidence>
<dbReference type="InterPro" id="IPR023997">
    <property type="entry name" value="TonB-dep_OMP_SusC/RagA_CS"/>
</dbReference>
<evidence type="ECO:0000259" key="11">
    <source>
        <dbReference type="Pfam" id="PF07715"/>
    </source>
</evidence>